<dbReference type="AlphaFoldDB" id="A9WBY8"/>
<dbReference type="EMBL" id="CP000909">
    <property type="protein sequence ID" value="ABY36940.1"/>
    <property type="molecule type" value="Genomic_DNA"/>
</dbReference>
<dbReference type="CAZy" id="GT4">
    <property type="family name" value="Glycosyltransferase Family 4"/>
</dbReference>
<evidence type="ECO:0000313" key="1">
    <source>
        <dbReference type="EMBL" id="ABY36940.1"/>
    </source>
</evidence>
<gene>
    <name evidence="1" type="ordered locus">Caur_3762</name>
</gene>
<dbReference type="STRING" id="324602.Caur_3762"/>
<dbReference type="GO" id="GO:0016757">
    <property type="term" value="F:glycosyltransferase activity"/>
    <property type="evidence" value="ECO:0000318"/>
    <property type="project" value="GO_Central"/>
</dbReference>
<evidence type="ECO:0000313" key="2">
    <source>
        <dbReference type="Proteomes" id="UP000002008"/>
    </source>
</evidence>
<dbReference type="PANTHER" id="PTHR45947">
    <property type="entry name" value="SULFOQUINOVOSYL TRANSFERASE SQD2"/>
    <property type="match status" value="1"/>
</dbReference>
<dbReference type="RefSeq" id="WP_012259593.1">
    <property type="nucleotide sequence ID" value="NC_010175.1"/>
</dbReference>
<dbReference type="InterPro" id="IPR050194">
    <property type="entry name" value="Glycosyltransferase_grp1"/>
</dbReference>
<dbReference type="PATRIC" id="fig|324602.8.peg.4227"/>
<accession>A9WBY8</accession>
<dbReference type="SUPFAM" id="SSF53756">
    <property type="entry name" value="UDP-Glycosyltransferase/glycogen phosphorylase"/>
    <property type="match status" value="1"/>
</dbReference>
<dbReference type="Proteomes" id="UP000002008">
    <property type="component" value="Chromosome"/>
</dbReference>
<keyword evidence="1" id="KW-0808">Transferase</keyword>
<dbReference type="PANTHER" id="PTHR45947:SF3">
    <property type="entry name" value="SULFOQUINOVOSYL TRANSFERASE SQD2"/>
    <property type="match status" value="1"/>
</dbReference>
<dbReference type="CDD" id="cd03801">
    <property type="entry name" value="GT4_PimA-like"/>
    <property type="match status" value="1"/>
</dbReference>
<organism evidence="1 2">
    <name type="scientific">Chloroflexus aurantiacus (strain ATCC 29366 / DSM 635 / J-10-fl)</name>
    <dbReference type="NCBI Taxonomy" id="324602"/>
    <lineage>
        <taxon>Bacteria</taxon>
        <taxon>Bacillati</taxon>
        <taxon>Chloroflexota</taxon>
        <taxon>Chloroflexia</taxon>
        <taxon>Chloroflexales</taxon>
        <taxon>Chloroflexineae</taxon>
        <taxon>Chloroflexaceae</taxon>
        <taxon>Chloroflexus</taxon>
    </lineage>
</organism>
<dbReference type="Gene3D" id="3.40.50.2000">
    <property type="entry name" value="Glycogen Phosphorylase B"/>
    <property type="match status" value="2"/>
</dbReference>
<protein>
    <submittedName>
        <fullName evidence="1">Glycosyl transferase group 1</fullName>
    </submittedName>
</protein>
<keyword evidence="2" id="KW-1185">Reference proteome</keyword>
<sequence length="405" mass="45220">MRILVLSTWWPEPDDNGSRLRAMAILRGLAEHHHLHLIAFSQGPATAVQSQEISRLCRSWQVFERPDRLLTLRDRLGSLTSNKPASVRVRWSQPFADAVLASVARWQPDVILAMQIDVAPYACLIQNVPLVLEELELAAILEDHRNHYGLRRLRSLLTAIQHRRYIATIIPSFAAVTTVSEKEASLLYQITGPHTPLLSVIPNGVDSRACAAYPYQPEADTLIYPGALSYSANFDAVYYFLAKIWPLIRARHPQAKFRVTGKITADQQAHLPRVNGVEFTGYVNDIRALIARHAVEVSPIREGGGTRLKILEALALGVPVVSTTKGAEGLALIDGKHILLADTPMDFARATSRLLSDPPLARRLGEAGRREVAARYDWRVIVPRLDDLLREVAQRRTVSYDLART</sequence>
<dbReference type="InParanoid" id="A9WBY8"/>
<reference evidence="2" key="1">
    <citation type="journal article" date="2011" name="BMC Genomics">
        <title>Complete genome sequence of the filamentous anoxygenic phototrophic bacterium Chloroflexus aurantiacus.</title>
        <authorList>
            <person name="Tang K.H."/>
            <person name="Barry K."/>
            <person name="Chertkov O."/>
            <person name="Dalin E."/>
            <person name="Han C.S."/>
            <person name="Hauser L.J."/>
            <person name="Honchak B.M."/>
            <person name="Karbach L.E."/>
            <person name="Land M.L."/>
            <person name="Lapidus A."/>
            <person name="Larimer F.W."/>
            <person name="Mikhailova N."/>
            <person name="Pitluck S."/>
            <person name="Pierson B.K."/>
            <person name="Blankenship R.E."/>
        </authorList>
    </citation>
    <scope>NUCLEOTIDE SEQUENCE [LARGE SCALE GENOMIC DNA]</scope>
    <source>
        <strain evidence="2">ATCC 29366 / DSM 635 / J-10-fl</strain>
    </source>
</reference>
<proteinExistence type="predicted"/>
<dbReference type="eggNOG" id="COG0438">
    <property type="taxonomic scope" value="Bacteria"/>
</dbReference>
<dbReference type="EnsemblBacteria" id="ABY36940">
    <property type="protein sequence ID" value="ABY36940"/>
    <property type="gene ID" value="Caur_3762"/>
</dbReference>
<dbReference type="KEGG" id="cau:Caur_3762"/>
<dbReference type="Pfam" id="PF13692">
    <property type="entry name" value="Glyco_trans_1_4"/>
    <property type="match status" value="1"/>
</dbReference>
<dbReference type="HOGENOM" id="CLU_028014_0_1_0"/>
<name>A9WBY8_CHLAA</name>